<accession>A0ABD1HVR5</accession>
<feature type="domain" description="Disease resistance R13L4/SHOC-2-like LRR" evidence="2">
    <location>
        <begin position="174"/>
        <end position="446"/>
    </location>
</feature>
<keyword evidence="4" id="KW-1185">Reference proteome</keyword>
<name>A0ABD1HVR5_SALDI</name>
<evidence type="ECO:0000313" key="4">
    <source>
        <dbReference type="Proteomes" id="UP001567538"/>
    </source>
</evidence>
<dbReference type="Pfam" id="PF23598">
    <property type="entry name" value="LRR_14"/>
    <property type="match status" value="1"/>
</dbReference>
<dbReference type="AlphaFoldDB" id="A0ABD1HVR5"/>
<keyword evidence="1" id="KW-0677">Repeat</keyword>
<reference evidence="3 4" key="1">
    <citation type="submission" date="2024-06" db="EMBL/GenBank/DDBJ databases">
        <title>A chromosome level genome sequence of Diviner's sage (Salvia divinorum).</title>
        <authorList>
            <person name="Ford S.A."/>
            <person name="Ro D.-K."/>
            <person name="Ness R.W."/>
            <person name="Phillips M.A."/>
        </authorList>
    </citation>
    <scope>NUCLEOTIDE SEQUENCE [LARGE SCALE GENOMIC DNA]</scope>
    <source>
        <strain evidence="3">SAF-2024a</strain>
        <tissue evidence="3">Leaf</tissue>
    </source>
</reference>
<gene>
    <name evidence="3" type="ORF">AAHA92_10769</name>
</gene>
<dbReference type="InterPro" id="IPR055414">
    <property type="entry name" value="LRR_R13L4/SHOC2-like"/>
</dbReference>
<evidence type="ECO:0000256" key="1">
    <source>
        <dbReference type="ARBA" id="ARBA00022737"/>
    </source>
</evidence>
<dbReference type="PANTHER" id="PTHR15140">
    <property type="entry name" value="TUBULIN-SPECIFIC CHAPERONE E"/>
    <property type="match status" value="1"/>
</dbReference>
<dbReference type="Proteomes" id="UP001567538">
    <property type="component" value="Unassembled WGS sequence"/>
</dbReference>
<dbReference type="SUPFAM" id="SSF52058">
    <property type="entry name" value="L domain-like"/>
    <property type="match status" value="1"/>
</dbReference>
<proteinExistence type="predicted"/>
<evidence type="ECO:0000259" key="2">
    <source>
        <dbReference type="Pfam" id="PF23598"/>
    </source>
</evidence>
<protein>
    <recommendedName>
        <fullName evidence="2">Disease resistance R13L4/SHOC-2-like LRR domain-containing protein</fullName>
    </recommendedName>
</protein>
<dbReference type="Gene3D" id="1.20.5.4130">
    <property type="match status" value="1"/>
</dbReference>
<dbReference type="EMBL" id="JBEAFC010000004">
    <property type="protein sequence ID" value="KAL1560575.1"/>
    <property type="molecule type" value="Genomic_DNA"/>
</dbReference>
<sequence>MAYAALVSLTNTINQTLNSNLYSISTEEKQQITPLLEYVTPFQDFLDNFPDKFNSLEGRMRDLANAAEDILEYLVLEKVYPTPDEDHPSEKHELAQLQKVIKEMDLIDKEVKEIEDTSSNKGIHRGAHSSSSISTAPLIHKDATVGLEEYVLDLKDRLCGEPSKKLCDCSSIHSIKCSTYRLVKLECLKRVRLLRVFDAELVDAECSPFLAQLYELFHLGYLDIRYSHGIPTTLSKLQNLQTLIIREQTKHGFGEACDIWLSWGMPQLRHVYFYGTIHFHDPNEVVCSLESLQTLSYVSHWSCHERVLKMIPNLKKLKIDCSGRVHHGAPACLDDLGHLLRLENLEIYAGCWVQSRPKYYNFTFPSMLKKLTLTALEFPWYDIVVVGSLPNLQVLKLQGCTCDGGTWETREGAFPELEVLLVKYSSFEHWITESSHFPRLKRLLLYSCSYLNEIPNDIREIPPLELIEIKGYAKKSLVESAELIREEQEDMGNNTLQVVCISKVI</sequence>
<dbReference type="InterPro" id="IPR032675">
    <property type="entry name" value="LRR_dom_sf"/>
</dbReference>
<comment type="caution">
    <text evidence="3">The sequence shown here is derived from an EMBL/GenBank/DDBJ whole genome shotgun (WGS) entry which is preliminary data.</text>
</comment>
<organism evidence="3 4">
    <name type="scientific">Salvia divinorum</name>
    <name type="common">Maria pastora</name>
    <name type="synonym">Diviner's sage</name>
    <dbReference type="NCBI Taxonomy" id="28513"/>
    <lineage>
        <taxon>Eukaryota</taxon>
        <taxon>Viridiplantae</taxon>
        <taxon>Streptophyta</taxon>
        <taxon>Embryophyta</taxon>
        <taxon>Tracheophyta</taxon>
        <taxon>Spermatophyta</taxon>
        <taxon>Magnoliopsida</taxon>
        <taxon>eudicotyledons</taxon>
        <taxon>Gunneridae</taxon>
        <taxon>Pentapetalae</taxon>
        <taxon>asterids</taxon>
        <taxon>lamiids</taxon>
        <taxon>Lamiales</taxon>
        <taxon>Lamiaceae</taxon>
        <taxon>Nepetoideae</taxon>
        <taxon>Mentheae</taxon>
        <taxon>Salviinae</taxon>
        <taxon>Salvia</taxon>
        <taxon>Salvia subgen. Calosphace</taxon>
    </lineage>
</organism>
<dbReference type="Gene3D" id="3.80.10.10">
    <property type="entry name" value="Ribonuclease Inhibitor"/>
    <property type="match status" value="1"/>
</dbReference>
<evidence type="ECO:0000313" key="3">
    <source>
        <dbReference type="EMBL" id="KAL1560575.1"/>
    </source>
</evidence>
<dbReference type="PANTHER" id="PTHR15140:SF37">
    <property type="entry name" value="UBIQUITIN-LIKE DOMAIN-CONTAINING PROTEIN"/>
    <property type="match status" value="1"/>
</dbReference>